<name>A0A6M0R9T5_9CLOT</name>
<proteinExistence type="predicted"/>
<dbReference type="PROSITE" id="PS51257">
    <property type="entry name" value="PROKAR_LIPOPROTEIN"/>
    <property type="match status" value="1"/>
</dbReference>
<reference evidence="2 3" key="1">
    <citation type="submission" date="2019-04" db="EMBL/GenBank/DDBJ databases">
        <title>Genome sequencing of Clostridium botulinum Groups I-IV and Clostridium butyricum.</title>
        <authorList>
            <person name="Brunt J."/>
            <person name="Van Vliet A.H.M."/>
            <person name="Stringer S.C."/>
            <person name="Carter A.T."/>
            <person name="Peck M.W."/>
        </authorList>
    </citation>
    <scope>NUCLEOTIDE SEQUENCE [LARGE SCALE GENOMIC DNA]</scope>
    <source>
        <strain evidence="2 3">IFR 18/094</strain>
    </source>
</reference>
<protein>
    <submittedName>
        <fullName evidence="2">DUF4829 domain-containing protein</fullName>
    </submittedName>
</protein>
<sequence>MKKQLLLIILLSLIVLIGCCKFNDNGKLLESDKVIQNYFKYYNNKNKKGVLSTLTKNTCTFNVMFNFGNLKYIKLENIKEDNDLKQKEAYIKYGRGNVDGAKKENVIIYKVKYKVKYKNDKFGPEDGGEYVKWFTLIRKDKNSPWLIDDIGEG</sequence>
<accession>A0A6M0R9T5</accession>
<feature type="domain" description="DUF4829" evidence="1">
    <location>
        <begin position="33"/>
        <end position="151"/>
    </location>
</feature>
<dbReference type="Proteomes" id="UP000473885">
    <property type="component" value="Unassembled WGS sequence"/>
</dbReference>
<evidence type="ECO:0000313" key="2">
    <source>
        <dbReference type="EMBL" id="NEZ46993.1"/>
    </source>
</evidence>
<dbReference type="Pfam" id="PF16111">
    <property type="entry name" value="DUF4829"/>
    <property type="match status" value="1"/>
</dbReference>
<evidence type="ECO:0000313" key="3">
    <source>
        <dbReference type="Proteomes" id="UP000473885"/>
    </source>
</evidence>
<comment type="caution">
    <text evidence="2">The sequence shown here is derived from an EMBL/GenBank/DDBJ whole genome shotgun (WGS) entry which is preliminary data.</text>
</comment>
<keyword evidence="3" id="KW-1185">Reference proteome</keyword>
<dbReference type="AlphaFoldDB" id="A0A6M0R9T5"/>
<dbReference type="EMBL" id="SXDP01000004">
    <property type="protein sequence ID" value="NEZ46993.1"/>
    <property type="molecule type" value="Genomic_DNA"/>
</dbReference>
<evidence type="ECO:0000259" key="1">
    <source>
        <dbReference type="Pfam" id="PF16111"/>
    </source>
</evidence>
<dbReference type="RefSeq" id="WP_163249134.1">
    <property type="nucleotide sequence ID" value="NZ_SXDP01000004.1"/>
</dbReference>
<organism evidence="2 3">
    <name type="scientific">Clostridium niameyense</name>
    <dbReference type="NCBI Taxonomy" id="1622073"/>
    <lineage>
        <taxon>Bacteria</taxon>
        <taxon>Bacillati</taxon>
        <taxon>Bacillota</taxon>
        <taxon>Clostridia</taxon>
        <taxon>Eubacteriales</taxon>
        <taxon>Clostridiaceae</taxon>
        <taxon>Clostridium</taxon>
    </lineage>
</organism>
<gene>
    <name evidence="2" type="ORF">FDF74_07175</name>
</gene>
<dbReference type="InterPro" id="IPR032256">
    <property type="entry name" value="DUF4829"/>
</dbReference>